<keyword evidence="2 13" id="KW-0963">Cytoplasm</keyword>
<evidence type="ECO:0000259" key="15">
    <source>
        <dbReference type="Pfam" id="PF05173"/>
    </source>
</evidence>
<dbReference type="PANTHER" id="PTHR20836">
    <property type="entry name" value="DIHYDRODIPICOLINATE REDUCTASE"/>
    <property type="match status" value="1"/>
</dbReference>
<evidence type="ECO:0000256" key="5">
    <source>
        <dbReference type="ARBA" id="ARBA00022915"/>
    </source>
</evidence>
<dbReference type="Pfam" id="PF05173">
    <property type="entry name" value="DapB_C"/>
    <property type="match status" value="1"/>
</dbReference>
<dbReference type="InterPro" id="IPR036291">
    <property type="entry name" value="NAD(P)-bd_dom_sf"/>
</dbReference>
<evidence type="ECO:0000256" key="2">
    <source>
        <dbReference type="ARBA" id="ARBA00022490"/>
    </source>
</evidence>
<name>A0ABV8UL57_9PROT</name>
<sequence length="265" mass="27386">MGIGIVGCAGRMGKRLVAIASETSGCHLTGGTVRSGSEASGRDIGELAGVGRLGVAAGESAADLFRHADVVIDFTTPAAAEENADLAATHATALVVGTTGLAESQKTALAEAGRKVPVVYAPNMSLGVNLLSLLVERVAEALDEDFDIEVLEMHHRHKVDAPSGTALALGEAAARGRGIDLEQHAQRVRDGVTGPRKRGDIGFATLRGGDVVGEHSVVFATTGERLELAHKSSDRDIFARGALKAALWTKGKGAGFYSMRDVLGL</sequence>
<dbReference type="PANTHER" id="PTHR20836:SF0">
    <property type="entry name" value="4-HYDROXY-TETRAHYDRODIPICOLINATE REDUCTASE 1, CHLOROPLASTIC-RELATED"/>
    <property type="match status" value="1"/>
</dbReference>
<comment type="subcellular location">
    <subcellularLocation>
        <location evidence="13">Cytoplasm</location>
    </subcellularLocation>
</comment>
<keyword evidence="5 13" id="KW-0220">Diaminopimelate biosynthesis</keyword>
<feature type="binding site" evidence="13">
    <location>
        <begin position="164"/>
        <end position="165"/>
    </location>
    <ligand>
        <name>(S)-2,3,4,5-tetrahydrodipicolinate</name>
        <dbReference type="ChEBI" id="CHEBI:16845"/>
    </ligand>
</feature>
<comment type="similarity">
    <text evidence="1 13">Belongs to the DapB family.</text>
</comment>
<gene>
    <name evidence="13 16" type="primary">dapB</name>
    <name evidence="16" type="ORF">ACFOW6_10465</name>
</gene>
<evidence type="ECO:0000256" key="13">
    <source>
        <dbReference type="HAMAP-Rule" id="MF_00102"/>
    </source>
</evidence>
<dbReference type="SUPFAM" id="SSF55347">
    <property type="entry name" value="Glyceraldehyde-3-phosphate dehydrogenase-like, C-terminal domain"/>
    <property type="match status" value="1"/>
</dbReference>
<keyword evidence="3 13" id="KW-0028">Amino-acid biosynthesis</keyword>
<feature type="binding site" evidence="13">
    <location>
        <begin position="121"/>
        <end position="124"/>
    </location>
    <ligand>
        <name>NAD(+)</name>
        <dbReference type="ChEBI" id="CHEBI:57540"/>
    </ligand>
</feature>
<feature type="domain" description="Dihydrodipicolinate reductase N-terminal" evidence="14">
    <location>
        <begin position="1"/>
        <end position="124"/>
    </location>
</feature>
<dbReference type="Proteomes" id="UP001595799">
    <property type="component" value="Unassembled WGS sequence"/>
</dbReference>
<dbReference type="GO" id="GO:0008839">
    <property type="term" value="F:4-hydroxy-tetrahydrodipicolinate reductase"/>
    <property type="evidence" value="ECO:0007669"/>
    <property type="project" value="UniProtKB-EC"/>
</dbReference>
<comment type="caution">
    <text evidence="13">Was originally thought to be a dihydrodipicolinate reductase (DHDPR), catalyzing the conversion of dihydrodipicolinate to tetrahydrodipicolinate. However, it was shown in E.coli that the substrate of the enzymatic reaction is not dihydrodipicolinate (DHDP) but in fact (2S,4S)-4-hydroxy-2,3,4,5-tetrahydrodipicolinic acid (HTPA), the product released by the DapA-catalyzed reaction.</text>
</comment>
<evidence type="ECO:0000256" key="3">
    <source>
        <dbReference type="ARBA" id="ARBA00022605"/>
    </source>
</evidence>
<evidence type="ECO:0000256" key="6">
    <source>
        <dbReference type="ARBA" id="ARBA00023002"/>
    </source>
</evidence>
<evidence type="ECO:0000256" key="9">
    <source>
        <dbReference type="ARBA" id="ARBA00037922"/>
    </source>
</evidence>
<keyword evidence="8 13" id="KW-0457">Lysine biosynthesis</keyword>
<comment type="subunit">
    <text evidence="13">Homotetramer.</text>
</comment>
<accession>A0ABV8UL57</accession>
<feature type="binding site" evidence="13">
    <location>
        <begin position="7"/>
        <end position="12"/>
    </location>
    <ligand>
        <name>NAD(+)</name>
        <dbReference type="ChEBI" id="CHEBI:57540"/>
    </ligand>
</feature>
<dbReference type="RefSeq" id="WP_382422358.1">
    <property type="nucleotide sequence ID" value="NZ_JBHSCW010000004.1"/>
</dbReference>
<evidence type="ECO:0000259" key="14">
    <source>
        <dbReference type="Pfam" id="PF01113"/>
    </source>
</evidence>
<reference evidence="17" key="1">
    <citation type="journal article" date="2019" name="Int. J. Syst. Evol. Microbiol.">
        <title>The Global Catalogue of Microorganisms (GCM) 10K type strain sequencing project: providing services to taxonomists for standard genome sequencing and annotation.</title>
        <authorList>
            <consortium name="The Broad Institute Genomics Platform"/>
            <consortium name="The Broad Institute Genome Sequencing Center for Infectious Disease"/>
            <person name="Wu L."/>
            <person name="Ma J."/>
        </authorList>
    </citation>
    <scope>NUCLEOTIDE SEQUENCE [LARGE SCALE GENOMIC DNA]</scope>
    <source>
        <strain evidence="17">CECT 8472</strain>
    </source>
</reference>
<proteinExistence type="inferred from homology"/>
<feature type="domain" description="Dihydrodipicolinate reductase C-terminal" evidence="15">
    <location>
        <begin position="127"/>
        <end position="263"/>
    </location>
</feature>
<feature type="binding site" evidence="13">
    <location>
        <begin position="97"/>
        <end position="99"/>
    </location>
    <ligand>
        <name>NAD(+)</name>
        <dbReference type="ChEBI" id="CHEBI:57540"/>
    </ligand>
</feature>
<keyword evidence="7 13" id="KW-0520">NAD</keyword>
<comment type="catalytic activity">
    <reaction evidence="11 13">
        <text>(S)-2,3,4,5-tetrahydrodipicolinate + NADP(+) + H2O = (2S,4S)-4-hydroxy-2,3,4,5-tetrahydrodipicolinate + NADPH + H(+)</text>
        <dbReference type="Rhea" id="RHEA:35331"/>
        <dbReference type="ChEBI" id="CHEBI:15377"/>
        <dbReference type="ChEBI" id="CHEBI:15378"/>
        <dbReference type="ChEBI" id="CHEBI:16845"/>
        <dbReference type="ChEBI" id="CHEBI:57783"/>
        <dbReference type="ChEBI" id="CHEBI:58349"/>
        <dbReference type="ChEBI" id="CHEBI:67139"/>
        <dbReference type="EC" id="1.17.1.8"/>
    </reaction>
</comment>
<comment type="function">
    <text evidence="13">Catalyzes the conversion of 4-hydroxy-tetrahydrodipicolinate (HTPA) to tetrahydrodipicolinate.</text>
</comment>
<dbReference type="EMBL" id="JBHSCW010000004">
    <property type="protein sequence ID" value="MFC4351965.1"/>
    <property type="molecule type" value="Genomic_DNA"/>
</dbReference>
<evidence type="ECO:0000256" key="1">
    <source>
        <dbReference type="ARBA" id="ARBA00006642"/>
    </source>
</evidence>
<dbReference type="EC" id="1.17.1.8" evidence="10 13"/>
<dbReference type="InterPro" id="IPR022663">
    <property type="entry name" value="DapB_C"/>
</dbReference>
<evidence type="ECO:0000256" key="4">
    <source>
        <dbReference type="ARBA" id="ARBA00022857"/>
    </source>
</evidence>
<dbReference type="SUPFAM" id="SSF51735">
    <property type="entry name" value="NAD(P)-binding Rossmann-fold domains"/>
    <property type="match status" value="1"/>
</dbReference>
<dbReference type="InterPro" id="IPR023940">
    <property type="entry name" value="DHDPR_bac"/>
</dbReference>
<dbReference type="PIRSF" id="PIRSF000161">
    <property type="entry name" value="DHPR"/>
    <property type="match status" value="1"/>
</dbReference>
<evidence type="ECO:0000256" key="11">
    <source>
        <dbReference type="ARBA" id="ARBA00049080"/>
    </source>
</evidence>
<dbReference type="PROSITE" id="PS01298">
    <property type="entry name" value="DAPB"/>
    <property type="match status" value="1"/>
</dbReference>
<dbReference type="HAMAP" id="MF_00102">
    <property type="entry name" value="DapB"/>
    <property type="match status" value="1"/>
</dbReference>
<dbReference type="Gene3D" id="3.30.360.10">
    <property type="entry name" value="Dihydrodipicolinate Reductase, domain 2"/>
    <property type="match status" value="1"/>
</dbReference>
<evidence type="ECO:0000256" key="10">
    <source>
        <dbReference type="ARBA" id="ARBA00038983"/>
    </source>
</evidence>
<evidence type="ECO:0000256" key="12">
    <source>
        <dbReference type="ARBA" id="ARBA00049396"/>
    </source>
</evidence>
<evidence type="ECO:0000256" key="7">
    <source>
        <dbReference type="ARBA" id="ARBA00023027"/>
    </source>
</evidence>
<comment type="caution">
    <text evidence="16">The sequence shown here is derived from an EMBL/GenBank/DDBJ whole genome shotgun (WGS) entry which is preliminary data.</text>
</comment>
<dbReference type="CDD" id="cd02274">
    <property type="entry name" value="DHDPR_N"/>
    <property type="match status" value="1"/>
</dbReference>
<dbReference type="Gene3D" id="3.40.50.720">
    <property type="entry name" value="NAD(P)-binding Rossmann-like Domain"/>
    <property type="match status" value="1"/>
</dbReference>
<feature type="binding site" evidence="13">
    <location>
        <position position="155"/>
    </location>
    <ligand>
        <name>(S)-2,3,4,5-tetrahydrodipicolinate</name>
        <dbReference type="ChEBI" id="CHEBI:16845"/>
    </ligand>
</feature>
<keyword evidence="6 13" id="KW-0560">Oxidoreductase</keyword>
<keyword evidence="4 13" id="KW-0521">NADP</keyword>
<organism evidence="16 17">
    <name type="scientific">Fodinicurvata halophila</name>
    <dbReference type="NCBI Taxonomy" id="1419723"/>
    <lineage>
        <taxon>Bacteria</taxon>
        <taxon>Pseudomonadati</taxon>
        <taxon>Pseudomonadota</taxon>
        <taxon>Alphaproteobacteria</taxon>
        <taxon>Rhodospirillales</taxon>
        <taxon>Rhodovibrionaceae</taxon>
        <taxon>Fodinicurvata</taxon>
    </lineage>
</organism>
<evidence type="ECO:0000313" key="17">
    <source>
        <dbReference type="Proteomes" id="UP001595799"/>
    </source>
</evidence>
<dbReference type="InterPro" id="IPR000846">
    <property type="entry name" value="DapB_N"/>
</dbReference>
<comment type="pathway">
    <text evidence="9 13">Amino-acid biosynthesis; L-lysine biosynthesis via DAP pathway; (S)-tetrahydrodipicolinate from L-aspartate: step 4/4.</text>
</comment>
<evidence type="ECO:0000256" key="8">
    <source>
        <dbReference type="ARBA" id="ARBA00023154"/>
    </source>
</evidence>
<evidence type="ECO:0000313" key="16">
    <source>
        <dbReference type="EMBL" id="MFC4351965.1"/>
    </source>
</evidence>
<feature type="active site" description="Proton donor" evidence="13">
    <location>
        <position position="158"/>
    </location>
</feature>
<dbReference type="Pfam" id="PF01113">
    <property type="entry name" value="DapB_N"/>
    <property type="match status" value="1"/>
</dbReference>
<comment type="caution">
    <text evidence="13">Lacks conserved residue(s) required for the propagation of feature annotation.</text>
</comment>
<dbReference type="NCBIfam" id="TIGR00036">
    <property type="entry name" value="dapB"/>
    <property type="match status" value="1"/>
</dbReference>
<feature type="active site" description="Proton donor/acceptor" evidence="13">
    <location>
        <position position="154"/>
    </location>
</feature>
<dbReference type="InterPro" id="IPR022664">
    <property type="entry name" value="DapB_N_CS"/>
</dbReference>
<comment type="catalytic activity">
    <reaction evidence="12 13">
        <text>(S)-2,3,4,5-tetrahydrodipicolinate + NAD(+) + H2O = (2S,4S)-4-hydroxy-2,3,4,5-tetrahydrodipicolinate + NADH + H(+)</text>
        <dbReference type="Rhea" id="RHEA:35323"/>
        <dbReference type="ChEBI" id="CHEBI:15377"/>
        <dbReference type="ChEBI" id="CHEBI:15378"/>
        <dbReference type="ChEBI" id="CHEBI:16845"/>
        <dbReference type="ChEBI" id="CHEBI:57540"/>
        <dbReference type="ChEBI" id="CHEBI:57945"/>
        <dbReference type="ChEBI" id="CHEBI:67139"/>
        <dbReference type="EC" id="1.17.1.8"/>
    </reaction>
</comment>
<protein>
    <recommendedName>
        <fullName evidence="10 13">4-hydroxy-tetrahydrodipicolinate reductase</fullName>
        <shortName evidence="13">HTPA reductase</shortName>
        <ecNumber evidence="10 13">1.17.1.8</ecNumber>
    </recommendedName>
</protein>
<keyword evidence="17" id="KW-1185">Reference proteome</keyword>